<sequence>MYIRHLDKVLSEHFRKYKEVLVLLGARQVGKTTIIKRIFPEAHYLIVDNEPIKKALERYDPAVYKQLLNTSAGLVVIDEIQKLNDPGRAAKIFFDQLPEYKLIITGSSAFNIKNKASESLAGRKIDYHLYPLSLSEYLVQNGLESALSLKPIEKLMGGEKVGEVFKPYDHREILNNVLVYGLYPAMQSHPSDSAYLTNLIDSVVFKDLVELSLLENKSAALSLLKLLAYQIGSLVNYAELASKLGIGARTVKRYIELFEQSFIIFTIKPYSSRKRDEIAKMPKVYFYDLGLRNALINNFEHVDTRGDAGQLFENFIAAELLKYNYYGNFGYSFNYWRTKSGSEVDLVLYKPGSDIIAVEIKTQQQRINQAFLSRYPESRMVVISKDNYWV</sequence>
<dbReference type="SUPFAM" id="SSF52540">
    <property type="entry name" value="P-loop containing nucleoside triphosphate hydrolases"/>
    <property type="match status" value="1"/>
</dbReference>
<dbReference type="AlphaFoldDB" id="A0A0G1B687"/>
<dbReference type="PANTHER" id="PTHR43566">
    <property type="entry name" value="CONSERVED PROTEIN"/>
    <property type="match status" value="1"/>
</dbReference>
<dbReference type="InterPro" id="IPR027417">
    <property type="entry name" value="P-loop_NTPase"/>
</dbReference>
<name>A0A0G1B687_9BACT</name>
<evidence type="ECO:0000313" key="3">
    <source>
        <dbReference type="EMBL" id="KKS33053.1"/>
    </source>
</evidence>
<organism evidence="3 4">
    <name type="scientific">Candidatus Amesbacteria bacterium GW2011_GWA2_42_12</name>
    <dbReference type="NCBI Taxonomy" id="1618356"/>
    <lineage>
        <taxon>Bacteria</taxon>
        <taxon>Candidatus Amesiibacteriota</taxon>
    </lineage>
</organism>
<protein>
    <recommendedName>
        <fullName evidence="5">AAA+ ATPase domain-containing protein</fullName>
    </recommendedName>
</protein>
<gene>
    <name evidence="3" type="ORF">UU93_C0003G0061</name>
</gene>
<dbReference type="Pfam" id="PF13173">
    <property type="entry name" value="AAA_14"/>
    <property type="match status" value="1"/>
</dbReference>
<evidence type="ECO:0000313" key="4">
    <source>
        <dbReference type="Proteomes" id="UP000034160"/>
    </source>
</evidence>
<proteinExistence type="predicted"/>
<evidence type="ECO:0000259" key="2">
    <source>
        <dbReference type="Pfam" id="PF13635"/>
    </source>
</evidence>
<accession>A0A0G1B687</accession>
<dbReference type="InterPro" id="IPR025420">
    <property type="entry name" value="DUF4143"/>
</dbReference>
<dbReference type="STRING" id="1618356.UU93_C0003G0061"/>
<dbReference type="Proteomes" id="UP000034160">
    <property type="component" value="Unassembled WGS sequence"/>
</dbReference>
<dbReference type="Pfam" id="PF13635">
    <property type="entry name" value="DUF4143"/>
    <property type="match status" value="1"/>
</dbReference>
<evidence type="ECO:0000259" key="1">
    <source>
        <dbReference type="Pfam" id="PF13173"/>
    </source>
</evidence>
<dbReference type="InterPro" id="IPR041682">
    <property type="entry name" value="AAA_14"/>
</dbReference>
<feature type="domain" description="DUF4143" evidence="2">
    <location>
        <begin position="206"/>
        <end position="362"/>
    </location>
</feature>
<reference evidence="3 4" key="1">
    <citation type="journal article" date="2015" name="Nature">
        <title>rRNA introns, odd ribosomes, and small enigmatic genomes across a large radiation of phyla.</title>
        <authorList>
            <person name="Brown C.T."/>
            <person name="Hug L.A."/>
            <person name="Thomas B.C."/>
            <person name="Sharon I."/>
            <person name="Castelle C.J."/>
            <person name="Singh A."/>
            <person name="Wilkins M.J."/>
            <person name="Williams K.H."/>
            <person name="Banfield J.F."/>
        </authorList>
    </citation>
    <scope>NUCLEOTIDE SEQUENCE [LARGE SCALE GENOMIC DNA]</scope>
</reference>
<dbReference type="PANTHER" id="PTHR43566:SF1">
    <property type="entry name" value="AAA+ ATPASE DOMAIN-CONTAINING PROTEIN"/>
    <property type="match status" value="1"/>
</dbReference>
<evidence type="ECO:0008006" key="5">
    <source>
        <dbReference type="Google" id="ProtNLM"/>
    </source>
</evidence>
<dbReference type="EMBL" id="LCCN01000003">
    <property type="protein sequence ID" value="KKS33053.1"/>
    <property type="molecule type" value="Genomic_DNA"/>
</dbReference>
<feature type="domain" description="AAA" evidence="1">
    <location>
        <begin position="18"/>
        <end position="138"/>
    </location>
</feature>
<comment type="caution">
    <text evidence="3">The sequence shown here is derived from an EMBL/GenBank/DDBJ whole genome shotgun (WGS) entry which is preliminary data.</text>
</comment>